<sequence length="57" mass="6408">MTLEINYQQLFVVCVLLFAEYILVLLAVVADLISGCRKAKKEENLEVHSGLEEPSIN</sequence>
<keyword evidence="1" id="KW-0472">Membrane</keyword>
<dbReference type="Proteomes" id="UP000004913">
    <property type="component" value="Unassembled WGS sequence"/>
</dbReference>
<evidence type="ECO:0000313" key="3">
    <source>
        <dbReference type="Proteomes" id="UP000004913"/>
    </source>
</evidence>
<keyword evidence="1" id="KW-0812">Transmembrane</keyword>
<dbReference type="RefSeq" id="WP_006799354.1">
    <property type="nucleotide sequence ID" value="NZ_GL891982.1"/>
</dbReference>
<protein>
    <submittedName>
        <fullName evidence="2">Uncharacterized protein</fullName>
    </submittedName>
</protein>
<dbReference type="AlphaFoldDB" id="F5IXM1"/>
<name>F5IXM1_9BACT</name>
<feature type="transmembrane region" description="Helical" evidence="1">
    <location>
        <begin position="6"/>
        <end position="33"/>
    </location>
</feature>
<dbReference type="HOGENOM" id="CLU_2989369_0_0_10"/>
<proteinExistence type="predicted"/>
<keyword evidence="1" id="KW-1133">Transmembrane helix</keyword>
<comment type="caution">
    <text evidence="2">The sequence shown here is derived from an EMBL/GenBank/DDBJ whole genome shotgun (WGS) entry which is preliminary data.</text>
</comment>
<dbReference type="EMBL" id="ADLV01000020">
    <property type="protein sequence ID" value="EGK01690.1"/>
    <property type="molecule type" value="Genomic_DNA"/>
</dbReference>
<dbReference type="STRING" id="742766.HMPREF9455_01838"/>
<reference evidence="2 3" key="1">
    <citation type="submission" date="2011-04" db="EMBL/GenBank/DDBJ databases">
        <title>The Genome Sequence of Dysgonomonas gadei ATCC BAA-286.</title>
        <authorList>
            <consortium name="The Broad Institute Genome Sequencing Platform"/>
            <person name="Earl A."/>
            <person name="Ward D."/>
            <person name="Feldgarden M."/>
            <person name="Gevers D."/>
            <person name="Pudlo N."/>
            <person name="Martens E."/>
            <person name="Allen-Vercoe E."/>
            <person name="Young S.K."/>
            <person name="Zeng Q."/>
            <person name="Gargeya S."/>
            <person name="Fitzgerald M."/>
            <person name="Haas B."/>
            <person name="Abouelleil A."/>
            <person name="Alvarado L."/>
            <person name="Arachchi H.M."/>
            <person name="Berlin A."/>
            <person name="Brown A."/>
            <person name="Chapman S.B."/>
            <person name="Chen Z."/>
            <person name="Dunbar C."/>
            <person name="Freedman E."/>
            <person name="Gearin G."/>
            <person name="Gellesch M."/>
            <person name="Goldberg J."/>
            <person name="Griggs A."/>
            <person name="Gujja S."/>
            <person name="Heiman D."/>
            <person name="Howarth C."/>
            <person name="Larson L."/>
            <person name="Lui A."/>
            <person name="MacDonald P.J.P."/>
            <person name="Mehta T."/>
            <person name="Montmayeur A."/>
            <person name="Murphy C."/>
            <person name="Neiman D."/>
            <person name="Pearson M."/>
            <person name="Priest M."/>
            <person name="Roberts A."/>
            <person name="Saif S."/>
            <person name="Shea T."/>
            <person name="Shenoy N."/>
            <person name="Sisk P."/>
            <person name="Stolte C."/>
            <person name="Sykes S."/>
            <person name="Yandava C."/>
            <person name="Wortman J."/>
            <person name="Nusbaum C."/>
            <person name="Birren B."/>
        </authorList>
    </citation>
    <scope>NUCLEOTIDE SEQUENCE [LARGE SCALE GENOMIC DNA]</scope>
    <source>
        <strain evidence="2 3">ATCC BAA-286</strain>
    </source>
</reference>
<gene>
    <name evidence="2" type="ORF">HMPREF9455_01838</name>
</gene>
<evidence type="ECO:0000313" key="2">
    <source>
        <dbReference type="EMBL" id="EGK01690.1"/>
    </source>
</evidence>
<keyword evidence="3" id="KW-1185">Reference proteome</keyword>
<organism evidence="2 3">
    <name type="scientific">Dysgonomonas gadei ATCC BAA-286</name>
    <dbReference type="NCBI Taxonomy" id="742766"/>
    <lineage>
        <taxon>Bacteria</taxon>
        <taxon>Pseudomonadati</taxon>
        <taxon>Bacteroidota</taxon>
        <taxon>Bacteroidia</taxon>
        <taxon>Bacteroidales</taxon>
        <taxon>Dysgonomonadaceae</taxon>
        <taxon>Dysgonomonas</taxon>
    </lineage>
</organism>
<evidence type="ECO:0000256" key="1">
    <source>
        <dbReference type="SAM" id="Phobius"/>
    </source>
</evidence>
<accession>F5IXM1</accession>